<evidence type="ECO:0000256" key="1">
    <source>
        <dbReference type="PROSITE-ProRule" id="PRU00339"/>
    </source>
</evidence>
<dbReference type="SMART" id="SM00530">
    <property type="entry name" value="HTH_XRE"/>
    <property type="match status" value="1"/>
</dbReference>
<comment type="caution">
    <text evidence="3">The sequence shown here is derived from an EMBL/GenBank/DDBJ whole genome shotgun (WGS) entry which is preliminary data.</text>
</comment>
<dbReference type="SUPFAM" id="SSF47413">
    <property type="entry name" value="lambda repressor-like DNA-binding domains"/>
    <property type="match status" value="1"/>
</dbReference>
<sequence length="796" mass="86059">MAVVATFGQVIKHRRRALDMTQRDLANQVGYSVVTIRKVETDERRPSRELAERLAHCLRIDPEQQGAFVGLGRHAMPATRSNLPAPLTRLIGRDAEVELVRGTVLQRSIRIVTLVGPPGIGKSRLSVEVAGDLRAVFPDGVCFVAFAPVGDEALVVPTLATALGVREVAGTPLVDVLVDHLRDRRLLLLLDDCEHLLGAARLFAELLTACPELRILATSRAPLHIRGERLIPVPPLALPSARTAATAAAVARSAAVELFVERAGAVDPAFALTDANAGDVAAICGGVDGLPLAIELVAARVALLSTAAILARLNHRLALLTDGPRDLPERQQTLRRTIDWSYNLLEPAEQLLFARLAVFTGGFCLPAAEAVLDLDAAAVLDGVTGLVDKNLLRQEVRADGERYADFLEMIREYALERLAASGERDQVRARHARYYLALAEQETDLDRLGIEHNNLRGALEWHIQRDDADAGLRLVAALWKFWHIRSHHTEASRWVTLVMHLSGEHDPAVRANVLNGAGWIAVDRNDHLWAKACFDESLALFRRLGDPRGIAEALHGVGAMLQASGRSAEALALFEESLLLFRGLDDTEGIAWTLDHLGQSRLGLPDPAGAEALFDASRALFRRLGHAWGCAITLSHLGLADLAQGGHVRAAERFGEALGLFDELANTWGIATSFEHLGHAALAAGDTARARDCFRRSLELNQAGADRAGIVRSLAGLASLAVVQRQAARAARLFGALALLAESSTVLMNPVERAIHDRDLAVVHRDLDHEAMTRAWAQGARMSLTEAMAYAAEGGT</sequence>
<dbReference type="InterPro" id="IPR049945">
    <property type="entry name" value="AAA_22"/>
</dbReference>
<organism evidence="3 4">
    <name type="scientific">Dactylosporangium siamense</name>
    <dbReference type="NCBI Taxonomy" id="685454"/>
    <lineage>
        <taxon>Bacteria</taxon>
        <taxon>Bacillati</taxon>
        <taxon>Actinomycetota</taxon>
        <taxon>Actinomycetes</taxon>
        <taxon>Micromonosporales</taxon>
        <taxon>Micromonosporaceae</taxon>
        <taxon>Dactylosporangium</taxon>
    </lineage>
</organism>
<feature type="domain" description="HTH cro/C1-type" evidence="2">
    <location>
        <begin position="11"/>
        <end position="65"/>
    </location>
</feature>
<dbReference type="AlphaFoldDB" id="A0A919PT01"/>
<keyword evidence="1" id="KW-0802">TPR repeat</keyword>
<dbReference type="PANTHER" id="PTHR47691">
    <property type="entry name" value="REGULATOR-RELATED"/>
    <property type="match status" value="1"/>
</dbReference>
<gene>
    <name evidence="3" type="ORF">Dsi01nite_059290</name>
</gene>
<dbReference type="InterPro" id="IPR019734">
    <property type="entry name" value="TPR_rpt"/>
</dbReference>
<keyword evidence="4" id="KW-1185">Reference proteome</keyword>
<dbReference type="Pfam" id="PF13401">
    <property type="entry name" value="AAA_22"/>
    <property type="match status" value="1"/>
</dbReference>
<dbReference type="Pfam" id="PF25872">
    <property type="entry name" value="HTH_77"/>
    <property type="match status" value="1"/>
</dbReference>
<dbReference type="InterPro" id="IPR027417">
    <property type="entry name" value="P-loop_NTPase"/>
</dbReference>
<dbReference type="SUPFAM" id="SSF48452">
    <property type="entry name" value="TPR-like"/>
    <property type="match status" value="1"/>
</dbReference>
<dbReference type="PRINTS" id="PR00364">
    <property type="entry name" value="DISEASERSIST"/>
</dbReference>
<dbReference type="CDD" id="cd00093">
    <property type="entry name" value="HTH_XRE"/>
    <property type="match status" value="1"/>
</dbReference>
<dbReference type="Proteomes" id="UP000660611">
    <property type="component" value="Unassembled WGS sequence"/>
</dbReference>
<dbReference type="Gene3D" id="1.10.260.40">
    <property type="entry name" value="lambda repressor-like DNA-binding domains"/>
    <property type="match status" value="1"/>
</dbReference>
<dbReference type="Gene3D" id="3.40.50.300">
    <property type="entry name" value="P-loop containing nucleotide triphosphate hydrolases"/>
    <property type="match status" value="1"/>
</dbReference>
<dbReference type="SUPFAM" id="SSF52540">
    <property type="entry name" value="P-loop containing nucleoside triphosphate hydrolases"/>
    <property type="match status" value="1"/>
</dbReference>
<dbReference type="EMBL" id="BONQ01000090">
    <property type="protein sequence ID" value="GIG47888.1"/>
    <property type="molecule type" value="Genomic_DNA"/>
</dbReference>
<dbReference type="PANTHER" id="PTHR47691:SF3">
    <property type="entry name" value="HTH-TYPE TRANSCRIPTIONAL REGULATOR RV0890C-RELATED"/>
    <property type="match status" value="1"/>
</dbReference>
<dbReference type="InterPro" id="IPR001387">
    <property type="entry name" value="Cro/C1-type_HTH"/>
</dbReference>
<dbReference type="Pfam" id="PF01381">
    <property type="entry name" value="HTH_3"/>
    <property type="match status" value="1"/>
</dbReference>
<evidence type="ECO:0000313" key="4">
    <source>
        <dbReference type="Proteomes" id="UP000660611"/>
    </source>
</evidence>
<dbReference type="InterPro" id="IPR058852">
    <property type="entry name" value="HTH_77"/>
</dbReference>
<dbReference type="Gene3D" id="1.25.40.10">
    <property type="entry name" value="Tetratricopeptide repeat domain"/>
    <property type="match status" value="1"/>
</dbReference>
<dbReference type="Pfam" id="PF13424">
    <property type="entry name" value="TPR_12"/>
    <property type="match status" value="1"/>
</dbReference>
<dbReference type="GO" id="GO:0003677">
    <property type="term" value="F:DNA binding"/>
    <property type="evidence" value="ECO:0007669"/>
    <property type="project" value="InterPro"/>
</dbReference>
<dbReference type="GO" id="GO:0016887">
    <property type="term" value="F:ATP hydrolysis activity"/>
    <property type="evidence" value="ECO:0007669"/>
    <property type="project" value="InterPro"/>
</dbReference>
<accession>A0A919PT01</accession>
<dbReference type="InterPro" id="IPR011990">
    <property type="entry name" value="TPR-like_helical_dom_sf"/>
</dbReference>
<protein>
    <recommendedName>
        <fullName evidence="2">HTH cro/C1-type domain-containing protein</fullName>
    </recommendedName>
</protein>
<dbReference type="RefSeq" id="WP_203849606.1">
    <property type="nucleotide sequence ID" value="NZ_BAAAVW010000020.1"/>
</dbReference>
<proteinExistence type="predicted"/>
<dbReference type="SMART" id="SM00028">
    <property type="entry name" value="TPR"/>
    <property type="match status" value="4"/>
</dbReference>
<dbReference type="PROSITE" id="PS50943">
    <property type="entry name" value="HTH_CROC1"/>
    <property type="match status" value="1"/>
</dbReference>
<evidence type="ECO:0000259" key="2">
    <source>
        <dbReference type="PROSITE" id="PS50943"/>
    </source>
</evidence>
<feature type="repeat" description="TPR" evidence="1">
    <location>
        <begin position="671"/>
        <end position="704"/>
    </location>
</feature>
<evidence type="ECO:0000313" key="3">
    <source>
        <dbReference type="EMBL" id="GIG47888.1"/>
    </source>
</evidence>
<dbReference type="PROSITE" id="PS50005">
    <property type="entry name" value="TPR"/>
    <property type="match status" value="1"/>
</dbReference>
<dbReference type="InterPro" id="IPR010982">
    <property type="entry name" value="Lambda_DNA-bd_dom_sf"/>
</dbReference>
<reference evidence="3" key="1">
    <citation type="submission" date="2021-01" db="EMBL/GenBank/DDBJ databases">
        <title>Whole genome shotgun sequence of Dactylosporangium siamense NBRC 106093.</title>
        <authorList>
            <person name="Komaki H."/>
            <person name="Tamura T."/>
        </authorList>
    </citation>
    <scope>NUCLEOTIDE SEQUENCE</scope>
    <source>
        <strain evidence="3">NBRC 106093</strain>
    </source>
</reference>
<name>A0A919PT01_9ACTN</name>